<gene>
    <name evidence="1" type="ORF">PEDI_11480</name>
</gene>
<organism evidence="1 2">
    <name type="scientific">Persicobacter diffluens</name>
    <dbReference type="NCBI Taxonomy" id="981"/>
    <lineage>
        <taxon>Bacteria</taxon>
        <taxon>Pseudomonadati</taxon>
        <taxon>Bacteroidota</taxon>
        <taxon>Cytophagia</taxon>
        <taxon>Cytophagales</taxon>
        <taxon>Persicobacteraceae</taxon>
        <taxon>Persicobacter</taxon>
    </lineage>
</organism>
<proteinExistence type="predicted"/>
<evidence type="ECO:0000313" key="1">
    <source>
        <dbReference type="EMBL" id="GJM60596.1"/>
    </source>
</evidence>
<dbReference type="Proteomes" id="UP001310022">
    <property type="component" value="Unassembled WGS sequence"/>
</dbReference>
<name>A0AAN5AKM9_9BACT</name>
<sequence length="64" mass="7049">MGKLVESDDLCFVDKAPEAFDKNGLLGGCFCPIRDVHLILCVLITLRLKGIKKAFFIGRPLEGI</sequence>
<dbReference type="EMBL" id="BQKE01000001">
    <property type="protein sequence ID" value="GJM60596.1"/>
    <property type="molecule type" value="Genomic_DNA"/>
</dbReference>
<keyword evidence="2" id="KW-1185">Reference proteome</keyword>
<accession>A0AAN5AKM9</accession>
<reference evidence="1 2" key="1">
    <citation type="submission" date="2021-12" db="EMBL/GenBank/DDBJ databases">
        <title>Genome sequencing of bacteria with rrn-lacking chromosome and rrn-plasmid.</title>
        <authorList>
            <person name="Anda M."/>
            <person name="Iwasaki W."/>
        </authorList>
    </citation>
    <scope>NUCLEOTIDE SEQUENCE [LARGE SCALE GENOMIC DNA]</scope>
    <source>
        <strain evidence="1 2">NBRC 15940</strain>
    </source>
</reference>
<dbReference type="AlphaFoldDB" id="A0AAN5AKM9"/>
<evidence type="ECO:0000313" key="2">
    <source>
        <dbReference type="Proteomes" id="UP001310022"/>
    </source>
</evidence>
<comment type="caution">
    <text evidence="1">The sequence shown here is derived from an EMBL/GenBank/DDBJ whole genome shotgun (WGS) entry which is preliminary data.</text>
</comment>
<protein>
    <submittedName>
        <fullName evidence="1">Uncharacterized protein</fullName>
    </submittedName>
</protein>